<reference evidence="2 3" key="1">
    <citation type="submission" date="2013-02" db="EMBL/GenBank/DDBJ databases">
        <title>The Genome Sequence of Acinetobacter beijerinckii CIP 110307.</title>
        <authorList>
            <consortium name="The Broad Institute Genome Sequencing Platform"/>
            <consortium name="The Broad Institute Genome Sequencing Center for Infectious Disease"/>
            <person name="Cerqueira G."/>
            <person name="Feldgarden M."/>
            <person name="Courvalin P."/>
            <person name="Perichon B."/>
            <person name="Grillot-Courvalin C."/>
            <person name="Clermont D."/>
            <person name="Rocha E."/>
            <person name="Yoon E.-J."/>
            <person name="Nemec A."/>
            <person name="Walker B."/>
            <person name="Young S.K."/>
            <person name="Zeng Q."/>
            <person name="Gargeya S."/>
            <person name="Fitzgerald M."/>
            <person name="Haas B."/>
            <person name="Abouelleil A."/>
            <person name="Alvarado L."/>
            <person name="Arachchi H.M."/>
            <person name="Berlin A.M."/>
            <person name="Chapman S.B."/>
            <person name="Dewar J."/>
            <person name="Goldberg J."/>
            <person name="Griggs A."/>
            <person name="Gujja S."/>
            <person name="Hansen M."/>
            <person name="Howarth C."/>
            <person name="Imamovic A."/>
            <person name="Larimer J."/>
            <person name="McCowan C."/>
            <person name="Murphy C."/>
            <person name="Neiman D."/>
            <person name="Pearson M."/>
            <person name="Priest M."/>
            <person name="Roberts A."/>
            <person name="Saif S."/>
            <person name="Shea T."/>
            <person name="Sisk P."/>
            <person name="Sykes S."/>
            <person name="Wortman J."/>
            <person name="Nusbaum C."/>
            <person name="Birren B."/>
        </authorList>
    </citation>
    <scope>NUCLEOTIDE SEQUENCE [LARGE SCALE GENOMIC DNA]</scope>
    <source>
        <strain evidence="2 3">CIP 110307</strain>
    </source>
</reference>
<name>N9E4K3_9GAMM</name>
<dbReference type="eggNOG" id="ENOG50337X4">
    <property type="taxonomic scope" value="Bacteria"/>
</dbReference>
<dbReference type="RefSeq" id="WP_005061291.1">
    <property type="nucleotide sequence ID" value="NZ_KB849765.1"/>
</dbReference>
<feature type="domain" description="ASCH" evidence="1">
    <location>
        <begin position="8"/>
        <end position="83"/>
    </location>
</feature>
<dbReference type="InterPro" id="IPR015947">
    <property type="entry name" value="PUA-like_sf"/>
</dbReference>
<evidence type="ECO:0000313" key="3">
    <source>
        <dbReference type="Proteomes" id="UP000017670"/>
    </source>
</evidence>
<dbReference type="HOGENOM" id="CLU_166574_0_0_6"/>
<gene>
    <name evidence="2" type="ORF">F933_02307</name>
</gene>
<dbReference type="STRING" id="262668.GCA_000931715_00179"/>
<protein>
    <recommendedName>
        <fullName evidence="1">ASCH domain-containing protein</fullName>
    </recommendedName>
</protein>
<proteinExistence type="predicted"/>
<dbReference type="Pfam" id="PF04266">
    <property type="entry name" value="ASCH"/>
    <property type="match status" value="1"/>
</dbReference>
<dbReference type="PATRIC" id="fig|1217648.3.peg.2245"/>
<dbReference type="InterPro" id="IPR007374">
    <property type="entry name" value="ASCH_domain"/>
</dbReference>
<keyword evidence="3" id="KW-1185">Reference proteome</keyword>
<comment type="caution">
    <text evidence="2">The sequence shown here is derived from an EMBL/GenBank/DDBJ whole genome shotgun (WGS) entry which is preliminary data.</text>
</comment>
<evidence type="ECO:0000259" key="1">
    <source>
        <dbReference type="Pfam" id="PF04266"/>
    </source>
</evidence>
<dbReference type="SUPFAM" id="SSF88697">
    <property type="entry name" value="PUA domain-like"/>
    <property type="match status" value="1"/>
</dbReference>
<dbReference type="EMBL" id="APQL01000007">
    <property type="protein sequence ID" value="ENW05413.1"/>
    <property type="molecule type" value="Genomic_DNA"/>
</dbReference>
<dbReference type="Gene3D" id="2.30.130.30">
    <property type="entry name" value="Hypothetical protein"/>
    <property type="match status" value="1"/>
</dbReference>
<evidence type="ECO:0000313" key="2">
    <source>
        <dbReference type="EMBL" id="ENW05413.1"/>
    </source>
</evidence>
<sequence>MLRQYTALSIVAPNAERIVQGLKTLEVRSWQPEKLPLKDVVIVQNQNFLLNEGDEEMGRAIALVDIESTHLWQSDEVGAACASYWAAGYFAWVISNVRPFKKPIDVVAKRKLYKIKL</sequence>
<organism evidence="2 3">
    <name type="scientific">Acinetobacter beijerinckii CIP 110307</name>
    <dbReference type="NCBI Taxonomy" id="1217648"/>
    <lineage>
        <taxon>Bacteria</taxon>
        <taxon>Pseudomonadati</taxon>
        <taxon>Pseudomonadota</taxon>
        <taxon>Gammaproteobacteria</taxon>
        <taxon>Moraxellales</taxon>
        <taxon>Moraxellaceae</taxon>
        <taxon>Acinetobacter</taxon>
    </lineage>
</organism>
<dbReference type="GeneID" id="29856395"/>
<dbReference type="Proteomes" id="UP000017670">
    <property type="component" value="Unassembled WGS sequence"/>
</dbReference>
<dbReference type="AlphaFoldDB" id="N9E4K3"/>
<accession>N9E4K3</accession>